<dbReference type="Proteomes" id="UP000091956">
    <property type="component" value="Unassembled WGS sequence"/>
</dbReference>
<dbReference type="GeneID" id="28844087"/>
<organism evidence="8 9">
    <name type="scientific">Pseudogymnoascus verrucosus</name>
    <dbReference type="NCBI Taxonomy" id="342668"/>
    <lineage>
        <taxon>Eukaryota</taxon>
        <taxon>Fungi</taxon>
        <taxon>Dikarya</taxon>
        <taxon>Ascomycota</taxon>
        <taxon>Pezizomycotina</taxon>
        <taxon>Leotiomycetes</taxon>
        <taxon>Thelebolales</taxon>
        <taxon>Thelebolaceae</taxon>
        <taxon>Pseudogymnoascus</taxon>
    </lineage>
</organism>
<dbReference type="SUPFAM" id="SSF52540">
    <property type="entry name" value="P-loop containing nucleoside triphosphate hydrolases"/>
    <property type="match status" value="1"/>
</dbReference>
<dbReference type="InterPro" id="IPR015943">
    <property type="entry name" value="WD40/YVTN_repeat-like_dom_sf"/>
</dbReference>
<dbReference type="EMBL" id="KV460312">
    <property type="protein sequence ID" value="OBT91312.1"/>
    <property type="molecule type" value="Genomic_DNA"/>
</dbReference>
<dbReference type="InterPro" id="IPR020472">
    <property type="entry name" value="WD40_PAC1"/>
</dbReference>
<dbReference type="PROSITE" id="PS00678">
    <property type="entry name" value="WD_REPEATS_1"/>
    <property type="match status" value="5"/>
</dbReference>
<evidence type="ECO:0000256" key="6">
    <source>
        <dbReference type="SAM" id="SignalP"/>
    </source>
</evidence>
<dbReference type="PROSITE" id="PS50082">
    <property type="entry name" value="WD_REPEATS_2"/>
    <property type="match status" value="9"/>
</dbReference>
<evidence type="ECO:0000313" key="8">
    <source>
        <dbReference type="EMBL" id="OBT91312.1"/>
    </source>
</evidence>
<dbReference type="InterPro" id="IPR036322">
    <property type="entry name" value="WD40_repeat_dom_sf"/>
</dbReference>
<keyword evidence="2" id="KW-0677">Repeat</keyword>
<dbReference type="Gene3D" id="3.40.50.300">
    <property type="entry name" value="P-loop containing nucleotide triphosphate hydrolases"/>
    <property type="match status" value="1"/>
</dbReference>
<dbReference type="PANTHER" id="PTHR15622:SF2">
    <property type="entry name" value="U4_U6 SMALL NUCLEAR RIBONUCLEOPROTEIN PRP4"/>
    <property type="match status" value="1"/>
</dbReference>
<evidence type="ECO:0000256" key="3">
    <source>
        <dbReference type="ARBA" id="ARBA00022786"/>
    </source>
</evidence>
<dbReference type="RefSeq" id="XP_018125045.1">
    <property type="nucleotide sequence ID" value="XM_018280093.2"/>
</dbReference>
<evidence type="ECO:0000313" key="9">
    <source>
        <dbReference type="Proteomes" id="UP000091956"/>
    </source>
</evidence>
<dbReference type="Pfam" id="PF00400">
    <property type="entry name" value="WD40"/>
    <property type="match status" value="11"/>
</dbReference>
<sequence length="1341" mass="148274">MAAIGLTASIIAVIDLSAKVASQCSEYYAKVKNARDDIERLQEEIRQLKEILGQAQSLCDGANGAKLQSSQNLRDGVKESKKQLAQLETKLKPRKYELMSRFGRHALAWPFKSHEVEDTMKKLGKCKDSVSFSLQFDQIVQVLSIHQEIVLDRLQSADDAAFDSHAEEHNARCYKGTRVQLIQQINTWASDPSSESIYWLSGMAGTGKSTISRTMAQNFAKDGELGASFFFKRGEGSRNHAGLFFSTIAAQLVQKLPSLAPHIRHAIEADPAISNKALKQQFETLVIQPFSKIRLDPQKSLSIVIVVDALDECNREEDLCVIIHLLQQVQQITSVRLKFFLTSRPELPIRLGFEDISGRYKCLVLHEVPNPIIEHDISAFLEYELARIRDEYNKSVILDRQLPTDWPGQANVQSLVQMAIPLFIFAATICLFVKDRRCGEPGEQLTKVLKYKTKSQESALDATYLPVLDQLLVGLTNSQKDELVKNFEEVVGSIVILASPLSTVSLARLLDISNARVNHILDLLHSVLSIPSNPDIPVRLLHLSFRDFLLDSEKREEHPFWINEQKCHQRLATQCLQTLSKGLKNDICNLQVPERLQADVDRQTINAKIPLDIQYACQYWVYHLKEGRNIISDDDQVYKFLQRHFLHWLEALSFIQRLPEAIGMINDLIAILRPTESIELSALLYDARRFILSHLSIAELSPLQLYSAALIFSPKDSVIRNMFQGYIPNWISQQPVVEPGWNATLQTHEGHGSNVNSVAFSHDSKLLASASGQTSALESRLLSDNTVKIWNATTGTLQQTLEGHSNSVRSVAFSHNSKLLASASYDKTVRIWDTATGTLQQTLKGHSSGVTTVVFSHNSRLLASASFDKIVRIWDAATSMLHQTLEGHSSVVTSVVFSHDSKLLASASGDNTIRIWDAATGTLHQALKGHSASVNSVAFTHDSKLLASASGDKTVRIWDAAIGTLQQTLKGHSNSVRSVAFSHDSKLLASASCDNTVIIWDVAIGTLQKTLKGHSHVVTSVVFSHNSKLLASASCDQTIRIWDIATSTLQLEGHSCVVHLLIFSNDSELLASVSGDKTIRIWDATIGTLHQTLRGHSGWVNSVAFSHDSKLLASASDDTVRIWDWITGTLQQTLKGHSGWVNSVAFSHDSNLLALASGDAPDNEAVKLWSNNIVKIWNTATGTLQEMLDGHIDYVFSVVFSHDSKLLASASSDKTIRIWDATTGMLQQTIAVSGYISSLLFDIADSSLITNIGRIKLGKPKLVSVSESSQEGGRKSNRKGLAISGSWITWNAQNLLWLPPDYRPIHSGASLLRESRLAIGCKSGKVVTIGFSLAILNSSYS</sequence>
<feature type="repeat" description="WD" evidence="4">
    <location>
        <begin position="1011"/>
        <end position="1052"/>
    </location>
</feature>
<feature type="repeat" description="WD" evidence="4">
    <location>
        <begin position="969"/>
        <end position="1010"/>
    </location>
</feature>
<dbReference type="OrthoDB" id="674604at2759"/>
<feature type="repeat" description="WD" evidence="4">
    <location>
        <begin position="801"/>
        <end position="842"/>
    </location>
</feature>
<feature type="signal peptide" evidence="6">
    <location>
        <begin position="1"/>
        <end position="22"/>
    </location>
</feature>
<dbReference type="GO" id="GO:0000209">
    <property type="term" value="P:protein polyubiquitination"/>
    <property type="evidence" value="ECO:0007669"/>
    <property type="project" value="TreeGrafter"/>
</dbReference>
<dbReference type="InterPro" id="IPR027417">
    <property type="entry name" value="P-loop_NTPase"/>
</dbReference>
<feature type="coiled-coil region" evidence="5">
    <location>
        <begin position="24"/>
        <end position="90"/>
    </location>
</feature>
<name>A0A1B8G661_9PEZI</name>
<dbReference type="InterPro" id="IPR019775">
    <property type="entry name" value="WD40_repeat_CS"/>
</dbReference>
<feature type="repeat" description="WD" evidence="4">
    <location>
        <begin position="927"/>
        <end position="968"/>
    </location>
</feature>
<dbReference type="InterPro" id="IPR056884">
    <property type="entry name" value="NPHP3-like_N"/>
</dbReference>
<evidence type="ECO:0000256" key="1">
    <source>
        <dbReference type="ARBA" id="ARBA00022574"/>
    </source>
</evidence>
<dbReference type="SMART" id="SM00320">
    <property type="entry name" value="WD40"/>
    <property type="match status" value="11"/>
</dbReference>
<feature type="repeat" description="WD" evidence="4">
    <location>
        <begin position="843"/>
        <end position="884"/>
    </location>
</feature>
<evidence type="ECO:0000256" key="2">
    <source>
        <dbReference type="ARBA" id="ARBA00022737"/>
    </source>
</evidence>
<keyword evidence="5" id="KW-0175">Coiled coil</keyword>
<dbReference type="Pfam" id="PF24883">
    <property type="entry name" value="NPHP3_N"/>
    <property type="match status" value="1"/>
</dbReference>
<feature type="chain" id="PRO_5008608233" description="Nephrocystin 3-like N-terminal domain-containing protein" evidence="6">
    <location>
        <begin position="23"/>
        <end position="1341"/>
    </location>
</feature>
<dbReference type="InterPro" id="IPR051983">
    <property type="entry name" value="WSB_SOCS-box_domain"/>
</dbReference>
<dbReference type="CDD" id="cd00200">
    <property type="entry name" value="WD40"/>
    <property type="match status" value="2"/>
</dbReference>
<feature type="domain" description="Nephrocystin 3-like N-terminal" evidence="7">
    <location>
        <begin position="183"/>
        <end position="344"/>
    </location>
</feature>
<dbReference type="InterPro" id="IPR011047">
    <property type="entry name" value="Quinoprotein_ADH-like_sf"/>
</dbReference>
<accession>A0A1B8G661</accession>
<keyword evidence="1 4" id="KW-0853">WD repeat</keyword>
<keyword evidence="9" id="KW-1185">Reference proteome</keyword>
<keyword evidence="6" id="KW-0732">Signal</keyword>
<reference evidence="9" key="2">
    <citation type="journal article" date="2018" name="Nat. Commun.">
        <title>Extreme sensitivity to ultraviolet light in the fungal pathogen causing white-nose syndrome of bats.</title>
        <authorList>
            <person name="Palmer J.M."/>
            <person name="Drees K.P."/>
            <person name="Foster J.T."/>
            <person name="Lindner D.L."/>
        </authorList>
    </citation>
    <scope>NUCLEOTIDE SEQUENCE [LARGE SCALE GENOMIC DNA]</scope>
    <source>
        <strain evidence="9">UAMH 10579</strain>
    </source>
</reference>
<reference evidence="8 9" key="1">
    <citation type="submission" date="2016-03" db="EMBL/GenBank/DDBJ databases">
        <title>Comparative genomics of Pseudogymnoascus destructans, the fungus causing white-nose syndrome of bats.</title>
        <authorList>
            <person name="Palmer J.M."/>
            <person name="Drees K.P."/>
            <person name="Foster J.T."/>
            <person name="Lindner D.L."/>
        </authorList>
    </citation>
    <scope>NUCLEOTIDE SEQUENCE [LARGE SCALE GENOMIC DNA]</scope>
    <source>
        <strain evidence="8 9">UAMH 10579</strain>
    </source>
</reference>
<dbReference type="Gene3D" id="2.130.10.10">
    <property type="entry name" value="YVTN repeat-like/Quinoprotein amine dehydrogenase"/>
    <property type="match status" value="6"/>
</dbReference>
<proteinExistence type="predicted"/>
<dbReference type="PROSITE" id="PS50294">
    <property type="entry name" value="WD_REPEATS_REGION"/>
    <property type="match status" value="9"/>
</dbReference>
<feature type="repeat" description="WD" evidence="4">
    <location>
        <begin position="1093"/>
        <end position="1133"/>
    </location>
</feature>
<dbReference type="PRINTS" id="PR00320">
    <property type="entry name" value="GPROTEINBRPT"/>
</dbReference>
<evidence type="ECO:0000256" key="4">
    <source>
        <dbReference type="PROSITE-ProRule" id="PRU00221"/>
    </source>
</evidence>
<dbReference type="SUPFAM" id="SSF50998">
    <property type="entry name" value="Quinoprotein alcohol dehydrogenase-like"/>
    <property type="match status" value="1"/>
</dbReference>
<evidence type="ECO:0000259" key="7">
    <source>
        <dbReference type="Pfam" id="PF24883"/>
    </source>
</evidence>
<dbReference type="SUPFAM" id="SSF50978">
    <property type="entry name" value="WD40 repeat-like"/>
    <property type="match status" value="1"/>
</dbReference>
<protein>
    <recommendedName>
        <fullName evidence="7">Nephrocystin 3-like N-terminal domain-containing protein</fullName>
    </recommendedName>
</protein>
<evidence type="ECO:0000256" key="5">
    <source>
        <dbReference type="SAM" id="Coils"/>
    </source>
</evidence>
<dbReference type="PANTHER" id="PTHR15622">
    <property type="entry name" value="WD40 REPEAT PROTEIN"/>
    <property type="match status" value="1"/>
</dbReference>
<feature type="repeat" description="WD" evidence="4">
    <location>
        <begin position="1188"/>
        <end position="1229"/>
    </location>
</feature>
<dbReference type="InterPro" id="IPR001680">
    <property type="entry name" value="WD40_rpt"/>
</dbReference>
<keyword evidence="3" id="KW-0833">Ubl conjugation pathway</keyword>
<feature type="repeat" description="WD" evidence="4">
    <location>
        <begin position="885"/>
        <end position="926"/>
    </location>
</feature>
<dbReference type="STRING" id="342668.A0A1B8G661"/>
<gene>
    <name evidence="8" type="ORF">VE01_10701</name>
</gene>
<feature type="repeat" description="WD" evidence="4">
    <location>
        <begin position="1051"/>
        <end position="1092"/>
    </location>
</feature>